<dbReference type="InterPro" id="IPR011004">
    <property type="entry name" value="Trimer_LpxA-like_sf"/>
</dbReference>
<keyword evidence="2" id="KW-0677">Repeat</keyword>
<evidence type="ECO:0000313" key="4">
    <source>
        <dbReference type="Proteomes" id="UP000063275"/>
    </source>
</evidence>
<dbReference type="PANTHER" id="PTHR23416">
    <property type="entry name" value="SIALIC ACID SYNTHASE-RELATED"/>
    <property type="match status" value="1"/>
</dbReference>
<protein>
    <submittedName>
        <fullName evidence="3">Transferase</fullName>
    </submittedName>
</protein>
<sequence length="253" mass="28912">MYNKFCLYYLLGFNLINNKYKDIKNKIRILAKLSKTKIKILGDNNIFSAHKDSFFKKTSLFIKNNNNIFCFKKKSLFKNCRIIVEGFNNVIYIDKETLLRDSYIKIEGNNNKIFIGSNCCLKNLTIDMKNENSLIKIGDKTSIEEARITSFEPYKIEIGKDCMFSADIVIMNTDVHRIYDIDTKLKTNEGKSINIGNHVWLGMRAIILKGVTIGDNSIVAAGSIVTKDVKANTIVSGNPARQVKENKNWSRDL</sequence>
<organism evidence="3">
    <name type="scientific">Fusobacterium hwasookii ChDC F174</name>
    <dbReference type="NCBI Taxonomy" id="1307442"/>
    <lineage>
        <taxon>Bacteria</taxon>
        <taxon>Fusobacteriati</taxon>
        <taxon>Fusobacteriota</taxon>
        <taxon>Fusobacteriia</taxon>
        <taxon>Fusobacteriales</taxon>
        <taxon>Fusobacteriaceae</taxon>
        <taxon>Fusobacterium</taxon>
    </lineage>
</organism>
<dbReference type="KEGG" id="fhw:RN87_09535"/>
<dbReference type="OrthoDB" id="9782926at2"/>
<dbReference type="InterPro" id="IPR051159">
    <property type="entry name" value="Hexapeptide_acetyltransf"/>
</dbReference>
<evidence type="ECO:0000256" key="2">
    <source>
        <dbReference type="ARBA" id="ARBA00022737"/>
    </source>
</evidence>
<dbReference type="PROSITE" id="PS00101">
    <property type="entry name" value="HEXAPEP_TRANSFERASES"/>
    <property type="match status" value="1"/>
</dbReference>
<evidence type="ECO:0000313" key="3">
    <source>
        <dbReference type="EMBL" id="ALQ40761.1"/>
    </source>
</evidence>
<evidence type="ECO:0000256" key="1">
    <source>
        <dbReference type="ARBA" id="ARBA00022679"/>
    </source>
</evidence>
<gene>
    <name evidence="3" type="ORF">RN87_09535</name>
</gene>
<dbReference type="Proteomes" id="UP000063275">
    <property type="component" value="Chromosome"/>
</dbReference>
<proteinExistence type="predicted"/>
<keyword evidence="1 3" id="KW-0808">Transferase</keyword>
<accession>A0A0S2ZPP4</accession>
<reference evidence="3 4" key="1">
    <citation type="submission" date="2015-11" db="EMBL/GenBank/DDBJ databases">
        <authorList>
            <person name="Zhang Y."/>
            <person name="Guo Z."/>
        </authorList>
    </citation>
    <scope>NUCLEOTIDE SEQUENCE [LARGE SCALE GENOMIC DNA]</scope>
    <source>
        <strain evidence="3 4">ChDC F174</strain>
    </source>
</reference>
<dbReference type="AlphaFoldDB" id="A0A0S2ZPP4"/>
<dbReference type="CDD" id="cd04647">
    <property type="entry name" value="LbH_MAT_like"/>
    <property type="match status" value="1"/>
</dbReference>
<dbReference type="InterPro" id="IPR001451">
    <property type="entry name" value="Hexapep"/>
</dbReference>
<dbReference type="EMBL" id="CP013331">
    <property type="protein sequence ID" value="ALQ40761.1"/>
    <property type="molecule type" value="Genomic_DNA"/>
</dbReference>
<dbReference type="SUPFAM" id="SSF51161">
    <property type="entry name" value="Trimeric LpxA-like enzymes"/>
    <property type="match status" value="1"/>
</dbReference>
<name>A0A0S2ZPP4_9FUSO</name>
<dbReference type="InterPro" id="IPR018357">
    <property type="entry name" value="Hexapep_transf_CS"/>
</dbReference>
<dbReference type="RefSeq" id="WP_029492872.1">
    <property type="nucleotide sequence ID" value="NZ_ATKF01000031.1"/>
</dbReference>
<dbReference type="Gene3D" id="2.160.10.10">
    <property type="entry name" value="Hexapeptide repeat proteins"/>
    <property type="match status" value="1"/>
</dbReference>
<dbReference type="GO" id="GO:0016740">
    <property type="term" value="F:transferase activity"/>
    <property type="evidence" value="ECO:0007669"/>
    <property type="project" value="UniProtKB-KW"/>
</dbReference>
<dbReference type="Pfam" id="PF00132">
    <property type="entry name" value="Hexapep"/>
    <property type="match status" value="1"/>
</dbReference>
<dbReference type="PANTHER" id="PTHR23416:SF78">
    <property type="entry name" value="LIPOPOLYSACCHARIDE BIOSYNTHESIS O-ACETYL TRANSFERASE WBBJ-RELATED"/>
    <property type="match status" value="1"/>
</dbReference>